<feature type="compositionally biased region" description="Low complexity" evidence="1">
    <location>
        <begin position="28"/>
        <end position="69"/>
    </location>
</feature>
<dbReference type="InterPro" id="IPR041498">
    <property type="entry name" value="Big_6"/>
</dbReference>
<gene>
    <name evidence="4" type="ORF">FC96_GL002430</name>
</gene>
<dbReference type="EMBL" id="AZCX01000008">
    <property type="protein sequence ID" value="KRK47504.1"/>
    <property type="molecule type" value="Genomic_DNA"/>
</dbReference>
<dbReference type="RefSeq" id="WP_054661068.1">
    <property type="nucleotide sequence ID" value="NZ_AZCX01000008.1"/>
</dbReference>
<evidence type="ECO:0000313" key="4">
    <source>
        <dbReference type="EMBL" id="KRK47504.1"/>
    </source>
</evidence>
<feature type="domain" description="Bacterial Ig" evidence="3">
    <location>
        <begin position="154"/>
        <end position="217"/>
    </location>
</feature>
<feature type="compositionally biased region" description="Polar residues" evidence="1">
    <location>
        <begin position="70"/>
        <end position="83"/>
    </location>
</feature>
<feature type="chain" id="PRO_5006405209" description="Bacterial Ig domain-containing protein" evidence="2">
    <location>
        <begin position="28"/>
        <end position="230"/>
    </location>
</feature>
<dbReference type="InterPro" id="IPR013783">
    <property type="entry name" value="Ig-like_fold"/>
</dbReference>
<keyword evidence="2" id="KW-0732">Signal</keyword>
<dbReference type="Proteomes" id="UP000050911">
    <property type="component" value="Unassembled WGS sequence"/>
</dbReference>
<protein>
    <recommendedName>
        <fullName evidence="3">Bacterial Ig domain-containing protein</fullName>
    </recommendedName>
</protein>
<dbReference type="PATRIC" id="fig|1302272.5.peg.2476"/>
<reference evidence="4 5" key="1">
    <citation type="journal article" date="2015" name="Genome Announc.">
        <title>Expanding the biotechnology potential of lactobacilli through comparative genomics of 213 strains and associated genera.</title>
        <authorList>
            <person name="Sun Z."/>
            <person name="Harris H.M."/>
            <person name="McCann A."/>
            <person name="Guo C."/>
            <person name="Argimon S."/>
            <person name="Zhang W."/>
            <person name="Yang X."/>
            <person name="Jeffery I.B."/>
            <person name="Cooney J.C."/>
            <person name="Kagawa T.F."/>
            <person name="Liu W."/>
            <person name="Song Y."/>
            <person name="Salvetti E."/>
            <person name="Wrobel A."/>
            <person name="Rasinkangas P."/>
            <person name="Parkhill J."/>
            <person name="Rea M.C."/>
            <person name="O'Sullivan O."/>
            <person name="Ritari J."/>
            <person name="Douillard F.P."/>
            <person name="Paul Ross R."/>
            <person name="Yang R."/>
            <person name="Briner A.E."/>
            <person name="Felis G.E."/>
            <person name="de Vos W.M."/>
            <person name="Barrangou R."/>
            <person name="Klaenhammer T.R."/>
            <person name="Caufield P.W."/>
            <person name="Cui Y."/>
            <person name="Zhang H."/>
            <person name="O'Toole P.W."/>
        </authorList>
    </citation>
    <scope>NUCLEOTIDE SEQUENCE [LARGE SCALE GENOMIC DNA]</scope>
    <source>
        <strain evidence="4 5">JCM 15530</strain>
    </source>
</reference>
<feature type="domain" description="Bacterial Ig" evidence="3">
    <location>
        <begin position="76"/>
        <end position="134"/>
    </location>
</feature>
<organism evidence="4 5">
    <name type="scientific">Secundilactobacillus kimchicus JCM 15530</name>
    <dbReference type="NCBI Taxonomy" id="1302272"/>
    <lineage>
        <taxon>Bacteria</taxon>
        <taxon>Bacillati</taxon>
        <taxon>Bacillota</taxon>
        <taxon>Bacilli</taxon>
        <taxon>Lactobacillales</taxon>
        <taxon>Lactobacillaceae</taxon>
        <taxon>Secundilactobacillus</taxon>
    </lineage>
</organism>
<evidence type="ECO:0000259" key="3">
    <source>
        <dbReference type="Pfam" id="PF17936"/>
    </source>
</evidence>
<proteinExistence type="predicted"/>
<dbReference type="Pfam" id="PF17936">
    <property type="entry name" value="Big_6"/>
    <property type="match status" value="2"/>
</dbReference>
<sequence>MMKNMLTKLSATTLTLATLGAPVVANAATTPTHSQSQSTTSRTISKTGTATHTPTTAQQGTTAKAPTAANTSVTTPKPNTQAVTGKAPAGAKVTIKDAQGHVLGSTTANSQGTFTAKLNDKLDPQQKLQIAVKNDGVTRKLAPVVAATKQATTLSVDRVTSNSTRVTGRATAGAKVTVRTQSGRTLASGYATSNGTFSTKLTQKVSTGTKLDVTASHSGYTTAVQTMMVQ</sequence>
<keyword evidence="5" id="KW-1185">Reference proteome</keyword>
<dbReference type="OrthoDB" id="2940261at2"/>
<comment type="caution">
    <text evidence="4">The sequence shown here is derived from an EMBL/GenBank/DDBJ whole genome shotgun (WGS) entry which is preliminary data.</text>
</comment>
<dbReference type="AlphaFoldDB" id="A0A0R1HLS0"/>
<dbReference type="Gene3D" id="2.60.40.10">
    <property type="entry name" value="Immunoglobulins"/>
    <property type="match status" value="2"/>
</dbReference>
<dbReference type="STRING" id="1302272.FC96_GL002430"/>
<evidence type="ECO:0000313" key="5">
    <source>
        <dbReference type="Proteomes" id="UP000050911"/>
    </source>
</evidence>
<feature type="region of interest" description="Disordered" evidence="1">
    <location>
        <begin position="28"/>
        <end position="88"/>
    </location>
</feature>
<evidence type="ECO:0000256" key="1">
    <source>
        <dbReference type="SAM" id="MobiDB-lite"/>
    </source>
</evidence>
<feature type="signal peptide" evidence="2">
    <location>
        <begin position="1"/>
        <end position="27"/>
    </location>
</feature>
<accession>A0A0R1HLS0</accession>
<name>A0A0R1HLS0_9LACO</name>
<evidence type="ECO:0000256" key="2">
    <source>
        <dbReference type="SAM" id="SignalP"/>
    </source>
</evidence>